<dbReference type="InterPro" id="IPR017853">
    <property type="entry name" value="GH"/>
</dbReference>
<dbReference type="InterPro" id="IPR026891">
    <property type="entry name" value="Fn3-like"/>
</dbReference>
<keyword evidence="4" id="KW-0378">Hydrolase</keyword>
<dbReference type="GeneID" id="94845896"/>
<dbReference type="Proteomes" id="UP000179807">
    <property type="component" value="Unassembled WGS sequence"/>
</dbReference>
<evidence type="ECO:0000256" key="5">
    <source>
        <dbReference type="ARBA" id="ARBA00023295"/>
    </source>
</evidence>
<dbReference type="GO" id="GO:0005975">
    <property type="term" value="P:carbohydrate metabolic process"/>
    <property type="evidence" value="ECO:0007669"/>
    <property type="project" value="InterPro"/>
</dbReference>
<dbReference type="Gene3D" id="2.60.40.10">
    <property type="entry name" value="Immunoglobulins"/>
    <property type="match status" value="1"/>
</dbReference>
<keyword evidence="8" id="KW-1185">Reference proteome</keyword>
<organism evidence="7 8">
    <name type="scientific">Tritrichomonas foetus</name>
    <dbReference type="NCBI Taxonomy" id="1144522"/>
    <lineage>
        <taxon>Eukaryota</taxon>
        <taxon>Metamonada</taxon>
        <taxon>Parabasalia</taxon>
        <taxon>Tritrichomonadida</taxon>
        <taxon>Tritrichomonadidae</taxon>
        <taxon>Tritrichomonas</taxon>
    </lineage>
</organism>
<dbReference type="EC" id="3.2.1.21" evidence="3"/>
<dbReference type="OrthoDB" id="2123594at2759"/>
<sequence length="457" mass="50698">MVTDWYNVGYTVEDQKICKDFEEAAALAISAGNDMIMATPQFYDGCLKALKSGKLDMKYVNEACERILRMKFKLGLFEDDRLPDSSKVALRSKEALDTNLKIAQESVVLLKNKGLLPLDPAKLKKVAVVGPNADHPQAMNGDWSAGTNQTDDCPPPARENAITVLDGVKNNFKGEVLHCRGASIDPEETSDFPRALQYVEESDVTIVVVGDRERYWGETKSTCTLELMGDQLDFLNKIVATGKPFILDIISSKPLVIPENVRNNASAIIQQFSPGQMGGQAFADVIFGKYNPSGRLTISIPYHVGQQPIFYNQTRGQHATRYADMTQDPCWAFGYGLTYSNVQYENATLNKTKFNDKETLECNVTLKNGSERDVVEIVQIYIHDEVTSATWAVEELKGFARVPIKAGETKTVTIQVPISECSIVNCKCQRVVEPGAFLCRVGRSSNDFAFVLPFEVE</sequence>
<proteinExistence type="inferred from homology"/>
<dbReference type="SUPFAM" id="SSF52279">
    <property type="entry name" value="Beta-D-glucan exohydrolase, C-terminal domain"/>
    <property type="match status" value="1"/>
</dbReference>
<name>A0A1J4JC38_9EUKA</name>
<evidence type="ECO:0000313" key="7">
    <source>
        <dbReference type="EMBL" id="OHS96750.1"/>
    </source>
</evidence>
<dbReference type="InterPro" id="IPR050288">
    <property type="entry name" value="Cellulose_deg_GH3"/>
</dbReference>
<dbReference type="Gene3D" id="3.20.20.300">
    <property type="entry name" value="Glycoside hydrolase, family 3, N-terminal domain"/>
    <property type="match status" value="1"/>
</dbReference>
<dbReference type="InterPro" id="IPR013783">
    <property type="entry name" value="Ig-like_fold"/>
</dbReference>
<dbReference type="SUPFAM" id="SSF51445">
    <property type="entry name" value="(Trans)glycosidases"/>
    <property type="match status" value="1"/>
</dbReference>
<evidence type="ECO:0000313" key="8">
    <source>
        <dbReference type="Proteomes" id="UP000179807"/>
    </source>
</evidence>
<dbReference type="PANTHER" id="PTHR42715:SF10">
    <property type="entry name" value="BETA-GLUCOSIDASE"/>
    <property type="match status" value="1"/>
</dbReference>
<evidence type="ECO:0000256" key="1">
    <source>
        <dbReference type="ARBA" id="ARBA00000448"/>
    </source>
</evidence>
<comment type="caution">
    <text evidence="7">The sequence shown here is derived from an EMBL/GenBank/DDBJ whole genome shotgun (WGS) entry which is preliminary data.</text>
</comment>
<evidence type="ECO:0000256" key="2">
    <source>
        <dbReference type="ARBA" id="ARBA00005336"/>
    </source>
</evidence>
<evidence type="ECO:0000259" key="6">
    <source>
        <dbReference type="SMART" id="SM01217"/>
    </source>
</evidence>
<dbReference type="GO" id="GO:0008422">
    <property type="term" value="F:beta-glucosidase activity"/>
    <property type="evidence" value="ECO:0007669"/>
    <property type="project" value="UniProtKB-EC"/>
</dbReference>
<dbReference type="Pfam" id="PF14310">
    <property type="entry name" value="Fn3-like"/>
    <property type="match status" value="1"/>
</dbReference>
<dbReference type="EMBL" id="MLAK01001155">
    <property type="protein sequence ID" value="OHS96750.1"/>
    <property type="molecule type" value="Genomic_DNA"/>
</dbReference>
<dbReference type="Pfam" id="PF01915">
    <property type="entry name" value="Glyco_hydro_3_C"/>
    <property type="match status" value="1"/>
</dbReference>
<dbReference type="SMART" id="SM01217">
    <property type="entry name" value="Fn3_like"/>
    <property type="match status" value="1"/>
</dbReference>
<dbReference type="InterPro" id="IPR036962">
    <property type="entry name" value="Glyco_hydro_3_N_sf"/>
</dbReference>
<keyword evidence="5" id="KW-0326">Glycosidase</keyword>
<comment type="similarity">
    <text evidence="2">Belongs to the glycosyl hydrolase 3 family.</text>
</comment>
<evidence type="ECO:0000256" key="3">
    <source>
        <dbReference type="ARBA" id="ARBA00012744"/>
    </source>
</evidence>
<dbReference type="RefSeq" id="XP_068349887.1">
    <property type="nucleotide sequence ID" value="XM_068511192.1"/>
</dbReference>
<dbReference type="VEuPathDB" id="TrichDB:TRFO_37029"/>
<dbReference type="PANTHER" id="PTHR42715">
    <property type="entry name" value="BETA-GLUCOSIDASE"/>
    <property type="match status" value="1"/>
</dbReference>
<gene>
    <name evidence="7" type="ORF">TRFO_37029</name>
</gene>
<reference evidence="7" key="1">
    <citation type="submission" date="2016-10" db="EMBL/GenBank/DDBJ databases">
        <authorList>
            <person name="Benchimol M."/>
            <person name="Almeida L.G."/>
            <person name="Vasconcelos A.T."/>
            <person name="Perreira-Neves A."/>
            <person name="Rosa I.A."/>
            <person name="Tasca T."/>
            <person name="Bogo M.R."/>
            <person name="de Souza W."/>
        </authorList>
    </citation>
    <scope>NUCLEOTIDE SEQUENCE [LARGE SCALE GENOMIC DNA]</scope>
    <source>
        <strain evidence="7">K</strain>
    </source>
</reference>
<dbReference type="AlphaFoldDB" id="A0A1J4JC38"/>
<dbReference type="Gene3D" id="3.40.50.1700">
    <property type="entry name" value="Glycoside hydrolase family 3 C-terminal domain"/>
    <property type="match status" value="1"/>
</dbReference>
<comment type="catalytic activity">
    <reaction evidence="1">
        <text>Hydrolysis of terminal, non-reducing beta-D-glucosyl residues with release of beta-D-glucose.</text>
        <dbReference type="EC" id="3.2.1.21"/>
    </reaction>
</comment>
<dbReference type="InterPro" id="IPR036881">
    <property type="entry name" value="Glyco_hydro_3_C_sf"/>
</dbReference>
<feature type="domain" description="Fibronectin type III-like" evidence="6">
    <location>
        <begin position="376"/>
        <end position="445"/>
    </location>
</feature>
<protein>
    <recommendedName>
        <fullName evidence="3">beta-glucosidase</fullName>
        <ecNumber evidence="3">3.2.1.21</ecNumber>
    </recommendedName>
</protein>
<evidence type="ECO:0000256" key="4">
    <source>
        <dbReference type="ARBA" id="ARBA00022801"/>
    </source>
</evidence>
<accession>A0A1J4JC38</accession>
<dbReference type="InterPro" id="IPR002772">
    <property type="entry name" value="Glyco_hydro_3_C"/>
</dbReference>